<dbReference type="Proteomes" id="UP000186313">
    <property type="component" value="Unassembled WGS sequence"/>
</dbReference>
<keyword evidence="1" id="KW-0732">Signal</keyword>
<dbReference type="EMBL" id="MJMJ01000025">
    <property type="protein sequence ID" value="OLQ87483.1"/>
    <property type="molecule type" value="Genomic_DNA"/>
</dbReference>
<feature type="chain" id="PRO_5012932180" evidence="1">
    <location>
        <begin position="20"/>
        <end position="289"/>
    </location>
</feature>
<dbReference type="OrthoDB" id="357294at2"/>
<protein>
    <submittedName>
        <fullName evidence="2">Polysaccharide biosynthesis protein GumN</fullName>
    </submittedName>
</protein>
<dbReference type="PANTHER" id="PTHR40590:SF1">
    <property type="entry name" value="CYTOPLASMIC PROTEIN"/>
    <property type="match status" value="1"/>
</dbReference>
<gene>
    <name evidence="2" type="ORF">BIY22_21250</name>
</gene>
<evidence type="ECO:0000313" key="3">
    <source>
        <dbReference type="Proteomes" id="UP000186313"/>
    </source>
</evidence>
<dbReference type="InterPro" id="IPR047111">
    <property type="entry name" value="YbaP-like"/>
</dbReference>
<dbReference type="AlphaFoldDB" id="A0A1Q9HDA4"/>
<dbReference type="Pfam" id="PF01963">
    <property type="entry name" value="TraB_PrgY_gumN"/>
    <property type="match status" value="1"/>
</dbReference>
<accession>A0A1Q9HDA4</accession>
<dbReference type="CDD" id="cd14789">
    <property type="entry name" value="Tiki"/>
    <property type="match status" value="1"/>
</dbReference>
<reference evidence="2 3" key="1">
    <citation type="submission" date="2016-09" db="EMBL/GenBank/DDBJ databases">
        <title>Genomic Taxonomy of the Vibrionaceae.</title>
        <authorList>
            <person name="Gonzalez-Castillo A."/>
            <person name="Gomez-Gil B."/>
            <person name="Enciso-Ibarra K."/>
        </authorList>
    </citation>
    <scope>NUCLEOTIDE SEQUENCE [LARGE SCALE GENOMIC DNA]</scope>
    <source>
        <strain evidence="2 3">CAIM 703</strain>
    </source>
</reference>
<name>A0A1Q9HDA4_9VIBR</name>
<proteinExistence type="predicted"/>
<comment type="caution">
    <text evidence="2">The sequence shown here is derived from an EMBL/GenBank/DDBJ whole genome shotgun (WGS) entry which is preliminary data.</text>
</comment>
<sequence length="289" mass="32597">MMRTICLLVTFLFSSSLFAEPLYWQASKGNLNYLILGSVHVGDQTMYPLPVNLTTFLQHSDGIVVETDIRNAQGVRYPQTKQTTQQVLSDKQVKEVKGIANLLQLDPQQLLLSPPWATALTVQMKQLEYLGYRAQDGVDLWLLGQASSKGKTVYSLESLQFQIDLLAQLPEGGKELLTSLLEQFDHNEDAAHCLLESWKNGDQQNLNQFAKFAEMSPEMEEVFIYQRNRDWTQKLATGALFPDKSGNYLVVVGALHLIGHENLLSLLESQGFTITQRSKSQPTQCQFKL</sequence>
<dbReference type="RefSeq" id="WP_075709709.1">
    <property type="nucleotide sequence ID" value="NZ_MJMJ01000025.1"/>
</dbReference>
<feature type="signal peptide" evidence="1">
    <location>
        <begin position="1"/>
        <end position="19"/>
    </location>
</feature>
<evidence type="ECO:0000313" key="2">
    <source>
        <dbReference type="EMBL" id="OLQ87483.1"/>
    </source>
</evidence>
<organism evidence="2 3">
    <name type="scientific">Vibrio panuliri</name>
    <dbReference type="NCBI Taxonomy" id="1381081"/>
    <lineage>
        <taxon>Bacteria</taxon>
        <taxon>Pseudomonadati</taxon>
        <taxon>Pseudomonadota</taxon>
        <taxon>Gammaproteobacteria</taxon>
        <taxon>Vibrionales</taxon>
        <taxon>Vibrionaceae</taxon>
        <taxon>Vibrio</taxon>
    </lineage>
</organism>
<evidence type="ECO:0000256" key="1">
    <source>
        <dbReference type="SAM" id="SignalP"/>
    </source>
</evidence>
<dbReference type="InterPro" id="IPR002816">
    <property type="entry name" value="TraB/PrgY/GumN_fam"/>
</dbReference>
<dbReference type="PANTHER" id="PTHR40590">
    <property type="entry name" value="CYTOPLASMIC PROTEIN-RELATED"/>
    <property type="match status" value="1"/>
</dbReference>